<dbReference type="GO" id="GO:0003677">
    <property type="term" value="F:DNA binding"/>
    <property type="evidence" value="ECO:0007669"/>
    <property type="project" value="UniProtKB-KW"/>
</dbReference>
<evidence type="ECO:0000313" key="5">
    <source>
        <dbReference type="EMBL" id="GIH05518.1"/>
    </source>
</evidence>
<keyword evidence="1" id="KW-0805">Transcription regulation</keyword>
<dbReference type="PRINTS" id="PR00038">
    <property type="entry name" value="HTHLUXR"/>
</dbReference>
<dbReference type="Pfam" id="PF00196">
    <property type="entry name" value="GerE"/>
    <property type="match status" value="1"/>
</dbReference>
<dbReference type="AlphaFoldDB" id="A0A8J3VH39"/>
<organism evidence="5 6">
    <name type="scientific">Rhizocola hellebori</name>
    <dbReference type="NCBI Taxonomy" id="1392758"/>
    <lineage>
        <taxon>Bacteria</taxon>
        <taxon>Bacillati</taxon>
        <taxon>Actinomycetota</taxon>
        <taxon>Actinomycetes</taxon>
        <taxon>Micromonosporales</taxon>
        <taxon>Micromonosporaceae</taxon>
        <taxon>Rhizocola</taxon>
    </lineage>
</organism>
<evidence type="ECO:0000259" key="4">
    <source>
        <dbReference type="PROSITE" id="PS50043"/>
    </source>
</evidence>
<comment type="caution">
    <text evidence="5">The sequence shown here is derived from an EMBL/GenBank/DDBJ whole genome shotgun (WGS) entry which is preliminary data.</text>
</comment>
<dbReference type="PANTHER" id="PTHR44688:SF16">
    <property type="entry name" value="DNA-BINDING TRANSCRIPTIONAL ACTIVATOR DEVR_DOSR"/>
    <property type="match status" value="1"/>
</dbReference>
<dbReference type="InterPro" id="IPR000792">
    <property type="entry name" value="Tscrpt_reg_LuxR_C"/>
</dbReference>
<dbReference type="SMART" id="SM00421">
    <property type="entry name" value="HTH_LUXR"/>
    <property type="match status" value="1"/>
</dbReference>
<gene>
    <name evidence="5" type="ORF">Rhe02_35850</name>
</gene>
<evidence type="ECO:0000256" key="3">
    <source>
        <dbReference type="ARBA" id="ARBA00023163"/>
    </source>
</evidence>
<dbReference type="SUPFAM" id="SSF46894">
    <property type="entry name" value="C-terminal effector domain of the bipartite response regulators"/>
    <property type="match status" value="1"/>
</dbReference>
<dbReference type="PROSITE" id="PS50043">
    <property type="entry name" value="HTH_LUXR_2"/>
    <property type="match status" value="1"/>
</dbReference>
<dbReference type="PANTHER" id="PTHR44688">
    <property type="entry name" value="DNA-BINDING TRANSCRIPTIONAL ACTIVATOR DEVR_DOSR"/>
    <property type="match status" value="1"/>
</dbReference>
<dbReference type="Proteomes" id="UP000612899">
    <property type="component" value="Unassembled WGS sequence"/>
</dbReference>
<dbReference type="Gene3D" id="1.10.10.10">
    <property type="entry name" value="Winged helix-like DNA-binding domain superfamily/Winged helix DNA-binding domain"/>
    <property type="match status" value="1"/>
</dbReference>
<feature type="domain" description="HTH luxR-type" evidence="4">
    <location>
        <begin position="367"/>
        <end position="432"/>
    </location>
</feature>
<dbReference type="GO" id="GO:0006355">
    <property type="term" value="P:regulation of DNA-templated transcription"/>
    <property type="evidence" value="ECO:0007669"/>
    <property type="project" value="InterPro"/>
</dbReference>
<keyword evidence="3" id="KW-0804">Transcription</keyword>
<keyword evidence="2" id="KW-0238">DNA-binding</keyword>
<proteinExistence type="predicted"/>
<dbReference type="InterPro" id="IPR016032">
    <property type="entry name" value="Sig_transdc_resp-reg_C-effctor"/>
</dbReference>
<dbReference type="CDD" id="cd06170">
    <property type="entry name" value="LuxR_C_like"/>
    <property type="match status" value="1"/>
</dbReference>
<evidence type="ECO:0000256" key="2">
    <source>
        <dbReference type="ARBA" id="ARBA00023125"/>
    </source>
</evidence>
<reference evidence="5" key="1">
    <citation type="submission" date="2021-01" db="EMBL/GenBank/DDBJ databases">
        <title>Whole genome shotgun sequence of Rhizocola hellebori NBRC 109834.</title>
        <authorList>
            <person name="Komaki H."/>
            <person name="Tamura T."/>
        </authorList>
    </citation>
    <scope>NUCLEOTIDE SEQUENCE</scope>
    <source>
        <strain evidence="5">NBRC 109834</strain>
    </source>
</reference>
<protein>
    <recommendedName>
        <fullName evidence="4">HTH luxR-type domain-containing protein</fullName>
    </recommendedName>
</protein>
<dbReference type="InterPro" id="IPR036388">
    <property type="entry name" value="WH-like_DNA-bd_sf"/>
</dbReference>
<keyword evidence="6" id="KW-1185">Reference proteome</keyword>
<evidence type="ECO:0000313" key="6">
    <source>
        <dbReference type="Proteomes" id="UP000612899"/>
    </source>
</evidence>
<name>A0A8J3VH39_9ACTN</name>
<evidence type="ECO:0000256" key="1">
    <source>
        <dbReference type="ARBA" id="ARBA00023015"/>
    </source>
</evidence>
<sequence>MMSALLVAGQARVAMLWSNHGEALRFGGQAVASGVPLAVVQGRIAVGITQIKIGDIGAGLDQLRQARNDCAALADPDPDQLLVSYVNLACGLRLAGNLDEAIKVNLEGHELATVIGESRGRGDLMLANAAEAEFALGHWDRAHCLAGQITGRASDPIAVRAAQRLLGRIAIQRDPLSAHAALGAAADGVAAGHSRPASSVDTRIAQAELTMWAGDVAAARRLLISAWEAVCGTGEAAHSGHLLTLLARTGSHPQVCLAALPEQQAYASQCQAELTDDPDAWQEATQQWTALRRPYQAAYCGWRSAAALVAQATSWAGADAAVRRRVQEMLAIAAHQASALGARTLLNEIEAVARLHRLPISAPSAPAQAPAFGLTSRESEVLAWITAGWSNRQIGEKLFISPKTVSVHISNILRKLEVTSRYEAAAVVRHHGLPRNGSATGG</sequence>
<dbReference type="EMBL" id="BONY01000019">
    <property type="protein sequence ID" value="GIH05518.1"/>
    <property type="molecule type" value="Genomic_DNA"/>
</dbReference>
<dbReference type="PROSITE" id="PS00622">
    <property type="entry name" value="HTH_LUXR_1"/>
    <property type="match status" value="1"/>
</dbReference>
<accession>A0A8J3VH39</accession>